<dbReference type="SMART" id="SM00479">
    <property type="entry name" value="EXOIII"/>
    <property type="match status" value="1"/>
</dbReference>
<dbReference type="GO" id="GO:0004527">
    <property type="term" value="F:exonuclease activity"/>
    <property type="evidence" value="ECO:0007669"/>
    <property type="project" value="UniProtKB-ARBA"/>
</dbReference>
<evidence type="ECO:0000313" key="2">
    <source>
        <dbReference type="EMBL" id="HIV09910.1"/>
    </source>
</evidence>
<reference evidence="2" key="2">
    <citation type="journal article" date="2021" name="PeerJ">
        <title>Extensive microbial diversity within the chicken gut microbiome revealed by metagenomics and culture.</title>
        <authorList>
            <person name="Gilroy R."/>
            <person name="Ravi A."/>
            <person name="Getino M."/>
            <person name="Pursley I."/>
            <person name="Horton D.L."/>
            <person name="Alikhan N.F."/>
            <person name="Baker D."/>
            <person name="Gharbi K."/>
            <person name="Hall N."/>
            <person name="Watson M."/>
            <person name="Adriaenssens E.M."/>
            <person name="Foster-Nyarko E."/>
            <person name="Jarju S."/>
            <person name="Secka A."/>
            <person name="Antonio M."/>
            <person name="Oren A."/>
            <person name="Chaudhuri R.R."/>
            <person name="La Ragione R."/>
            <person name="Hildebrand F."/>
            <person name="Pallen M.J."/>
        </authorList>
    </citation>
    <scope>NUCLEOTIDE SEQUENCE</scope>
    <source>
        <strain evidence="2">35461</strain>
    </source>
</reference>
<evidence type="ECO:0000313" key="3">
    <source>
        <dbReference type="Proteomes" id="UP000886845"/>
    </source>
</evidence>
<dbReference type="InterPro" id="IPR012337">
    <property type="entry name" value="RNaseH-like_sf"/>
</dbReference>
<organism evidence="2 3">
    <name type="scientific">Candidatus Spyradenecus faecavium</name>
    <dbReference type="NCBI Taxonomy" id="2840947"/>
    <lineage>
        <taxon>Bacteria</taxon>
        <taxon>Pseudomonadati</taxon>
        <taxon>Lentisphaerota</taxon>
        <taxon>Lentisphaeria</taxon>
        <taxon>Lentisphaerales</taxon>
        <taxon>Lentisphaeraceae</taxon>
        <taxon>Lentisphaeraceae incertae sedis</taxon>
        <taxon>Candidatus Spyradenecus</taxon>
    </lineage>
</organism>
<sequence length="196" mass="21165">MIAPDTPARDVPFTALDFETTGVVKGFESLPWQLGAVSLQGGRVETALDTYLRVPADYPFSRHAPGEHRAHRDAIAAAPAALDVWARLHPLLAATVPVAHNIAAERTILTRLAPLTRYPLWVDTLRLSRQAYPSLPSHALERLIPALGLRPALDALIPGRAPHDALYDAAACALLLRYLLSLPGWDALTVADLASP</sequence>
<dbReference type="GO" id="GO:0003676">
    <property type="term" value="F:nucleic acid binding"/>
    <property type="evidence" value="ECO:0007669"/>
    <property type="project" value="InterPro"/>
</dbReference>
<feature type="domain" description="Exonuclease" evidence="1">
    <location>
        <begin position="12"/>
        <end position="185"/>
    </location>
</feature>
<dbReference type="Gene3D" id="3.30.420.10">
    <property type="entry name" value="Ribonuclease H-like superfamily/Ribonuclease H"/>
    <property type="match status" value="1"/>
</dbReference>
<gene>
    <name evidence="2" type="ORF">IAC79_07350</name>
</gene>
<dbReference type="InterPro" id="IPR013520">
    <property type="entry name" value="Ribonucl_H"/>
</dbReference>
<dbReference type="Proteomes" id="UP000886845">
    <property type="component" value="Unassembled WGS sequence"/>
</dbReference>
<dbReference type="InterPro" id="IPR036397">
    <property type="entry name" value="RNaseH_sf"/>
</dbReference>
<accession>A0A9D1T2Y3</accession>
<dbReference type="EMBL" id="DVOR01000232">
    <property type="protein sequence ID" value="HIV09910.1"/>
    <property type="molecule type" value="Genomic_DNA"/>
</dbReference>
<comment type="caution">
    <text evidence="2">The sequence shown here is derived from an EMBL/GenBank/DDBJ whole genome shotgun (WGS) entry which is preliminary data.</text>
</comment>
<dbReference type="AlphaFoldDB" id="A0A9D1T2Y3"/>
<dbReference type="SUPFAM" id="SSF53098">
    <property type="entry name" value="Ribonuclease H-like"/>
    <property type="match status" value="1"/>
</dbReference>
<evidence type="ECO:0000259" key="1">
    <source>
        <dbReference type="SMART" id="SM00479"/>
    </source>
</evidence>
<name>A0A9D1T2Y3_9BACT</name>
<protein>
    <recommendedName>
        <fullName evidence="1">Exonuclease domain-containing protein</fullName>
    </recommendedName>
</protein>
<dbReference type="Pfam" id="PF00929">
    <property type="entry name" value="RNase_T"/>
    <property type="match status" value="1"/>
</dbReference>
<reference evidence="2" key="1">
    <citation type="submission" date="2020-10" db="EMBL/GenBank/DDBJ databases">
        <authorList>
            <person name="Gilroy R."/>
        </authorList>
    </citation>
    <scope>NUCLEOTIDE SEQUENCE</scope>
    <source>
        <strain evidence="2">35461</strain>
    </source>
</reference>
<dbReference type="GO" id="GO:0006259">
    <property type="term" value="P:DNA metabolic process"/>
    <property type="evidence" value="ECO:0007669"/>
    <property type="project" value="UniProtKB-ARBA"/>
</dbReference>
<proteinExistence type="predicted"/>